<evidence type="ECO:0000313" key="2">
    <source>
        <dbReference type="Proteomes" id="UP000234328"/>
    </source>
</evidence>
<comment type="caution">
    <text evidence="1">The sequence shown here is derived from an EMBL/GenBank/DDBJ whole genome shotgun (WGS) entry which is preliminary data.</text>
</comment>
<name>A0A2N4UCZ3_9BURK</name>
<gene>
    <name evidence="1" type="ORF">CR155_15885</name>
</gene>
<evidence type="ECO:0008006" key="3">
    <source>
        <dbReference type="Google" id="ProtNLM"/>
    </source>
</evidence>
<sequence>MVPIYSPRSESEAAVIISMMEAYGITFLMQGAAFSSIYPGPVSNSLNAQTLMVDKDYVQLATQLIQPFIDG</sequence>
<proteinExistence type="predicted"/>
<reference evidence="1 2" key="1">
    <citation type="submission" date="2017-10" db="EMBL/GenBank/DDBJ databases">
        <title>Two draft genome sequences of Pusillimonas sp. strains isolated from a nitrate- and radionuclide-contaminated groundwater in Russia.</title>
        <authorList>
            <person name="Grouzdev D.S."/>
            <person name="Tourova T.P."/>
            <person name="Goeva M.A."/>
            <person name="Babich T.L."/>
            <person name="Sokolova D.S."/>
            <person name="Abdullin R."/>
            <person name="Poltaraus A.B."/>
            <person name="Toshchakov S.V."/>
            <person name="Nazina T.N."/>
        </authorList>
    </citation>
    <scope>NUCLEOTIDE SEQUENCE [LARGE SCALE GENOMIC DNA]</scope>
    <source>
        <strain evidence="1 2">JR1/69-2-13</strain>
    </source>
</reference>
<organism evidence="1 2">
    <name type="scientific">Pollutimonas nitritireducens</name>
    <dbReference type="NCBI Taxonomy" id="2045209"/>
    <lineage>
        <taxon>Bacteria</taxon>
        <taxon>Pseudomonadati</taxon>
        <taxon>Pseudomonadota</taxon>
        <taxon>Betaproteobacteria</taxon>
        <taxon>Burkholderiales</taxon>
        <taxon>Alcaligenaceae</taxon>
        <taxon>Pollutimonas</taxon>
    </lineage>
</organism>
<protein>
    <recommendedName>
        <fullName evidence="3">DUF2007 domain-containing protein</fullName>
    </recommendedName>
</protein>
<accession>A0A2N4UCZ3</accession>
<dbReference type="Proteomes" id="UP000234328">
    <property type="component" value="Unassembled WGS sequence"/>
</dbReference>
<evidence type="ECO:0000313" key="1">
    <source>
        <dbReference type="EMBL" id="PLC52885.1"/>
    </source>
</evidence>
<dbReference type="AlphaFoldDB" id="A0A2N4UCZ3"/>
<dbReference type="EMBL" id="PDNV01000010">
    <property type="protein sequence ID" value="PLC52885.1"/>
    <property type="molecule type" value="Genomic_DNA"/>
</dbReference>
<dbReference type="RefSeq" id="WP_102071018.1">
    <property type="nucleotide sequence ID" value="NZ_PDNV01000010.1"/>
</dbReference>
<dbReference type="OrthoDB" id="8687623at2"/>
<keyword evidence="2" id="KW-1185">Reference proteome</keyword>